<evidence type="ECO:0000256" key="5">
    <source>
        <dbReference type="ARBA" id="ARBA00023136"/>
    </source>
</evidence>
<dbReference type="InterPro" id="IPR051204">
    <property type="entry name" value="ABC_transp_perm/SBD"/>
</dbReference>
<reference evidence="9" key="1">
    <citation type="submission" date="2023-07" db="EMBL/GenBank/DDBJ databases">
        <title>Conexibacter stalactiti sp. nov., isolated from stalactites in a lava cave and emended description of the genus Conexibacter.</title>
        <authorList>
            <person name="Lee S.D."/>
        </authorList>
    </citation>
    <scope>NUCLEOTIDE SEQUENCE [LARGE SCALE GENOMIC DNA]</scope>
    <source>
        <strain evidence="9">KCTC 39840</strain>
    </source>
</reference>
<protein>
    <submittedName>
        <fullName evidence="8">ABC transporter permease</fullName>
    </submittedName>
</protein>
<feature type="transmembrane region" description="Helical" evidence="6">
    <location>
        <begin position="158"/>
        <end position="187"/>
    </location>
</feature>
<proteinExistence type="inferred from homology"/>
<organism evidence="8 9">
    <name type="scientific">Conexibacter stalactiti</name>
    <dbReference type="NCBI Taxonomy" id="1940611"/>
    <lineage>
        <taxon>Bacteria</taxon>
        <taxon>Bacillati</taxon>
        <taxon>Actinomycetota</taxon>
        <taxon>Thermoleophilia</taxon>
        <taxon>Solirubrobacterales</taxon>
        <taxon>Conexibacteraceae</taxon>
        <taxon>Conexibacter</taxon>
    </lineage>
</organism>
<comment type="caution">
    <text evidence="8">The sequence shown here is derived from an EMBL/GenBank/DDBJ whole genome shotgun (WGS) entry which is preliminary data.</text>
</comment>
<evidence type="ECO:0000313" key="8">
    <source>
        <dbReference type="EMBL" id="MDW5597110.1"/>
    </source>
</evidence>
<dbReference type="InterPro" id="IPR000515">
    <property type="entry name" value="MetI-like"/>
</dbReference>
<dbReference type="PANTHER" id="PTHR30177:SF4">
    <property type="entry name" value="OSMOPROTECTANT IMPORT PERMEASE PROTEIN OSMW"/>
    <property type="match status" value="1"/>
</dbReference>
<reference evidence="8 9" key="2">
    <citation type="submission" date="2023-10" db="EMBL/GenBank/DDBJ databases">
        <authorList>
            <person name="Han X.F."/>
        </authorList>
    </citation>
    <scope>NUCLEOTIDE SEQUENCE [LARGE SCALE GENOMIC DNA]</scope>
    <source>
        <strain evidence="8 9">KCTC 39840</strain>
    </source>
</reference>
<dbReference type="PROSITE" id="PS50928">
    <property type="entry name" value="ABC_TM1"/>
    <property type="match status" value="1"/>
</dbReference>
<keyword evidence="2 6" id="KW-0813">Transport</keyword>
<evidence type="ECO:0000256" key="6">
    <source>
        <dbReference type="RuleBase" id="RU363032"/>
    </source>
</evidence>
<gene>
    <name evidence="8" type="ORF">R7226_22380</name>
</gene>
<accession>A0ABU4HX97</accession>
<feature type="transmembrane region" description="Helical" evidence="6">
    <location>
        <begin position="207"/>
        <end position="228"/>
    </location>
</feature>
<keyword evidence="3 6" id="KW-0812">Transmembrane</keyword>
<evidence type="ECO:0000256" key="2">
    <source>
        <dbReference type="ARBA" id="ARBA00022448"/>
    </source>
</evidence>
<evidence type="ECO:0000313" key="9">
    <source>
        <dbReference type="Proteomes" id="UP001284601"/>
    </source>
</evidence>
<keyword evidence="9" id="KW-1185">Reference proteome</keyword>
<keyword evidence="5 6" id="KW-0472">Membrane</keyword>
<dbReference type="PANTHER" id="PTHR30177">
    <property type="entry name" value="GLYCINE BETAINE/L-PROLINE TRANSPORT SYSTEM PERMEASE PROTEIN PROW"/>
    <property type="match status" value="1"/>
</dbReference>
<comment type="similarity">
    <text evidence="6">Belongs to the binding-protein-dependent transport system permease family.</text>
</comment>
<sequence>MTTVFAQSEPVIPDFGRGSACERDDDALFCWSWVKDNWADTLQPALLQHIVLTLIAVGIGSAIAFALALAAHRRGWLATPIVVVTGFLYTIPSLALFQLLVPFTGLTRTTAEIALVSYTLLILFRNVLAGLSGVPAEVRDAARGMGMTERQLLWKVELPLALPAIFAGLRIATVTVISLATIAVFVVDEGLGDPIYTALQQTFSTELLAAGGLCVALALVADALLVLIQRAISPWSRTVRR</sequence>
<evidence type="ECO:0000256" key="1">
    <source>
        <dbReference type="ARBA" id="ARBA00004141"/>
    </source>
</evidence>
<name>A0ABU4HX97_9ACTN</name>
<feature type="transmembrane region" description="Helical" evidence="6">
    <location>
        <begin position="81"/>
        <end position="101"/>
    </location>
</feature>
<evidence type="ECO:0000259" key="7">
    <source>
        <dbReference type="PROSITE" id="PS50928"/>
    </source>
</evidence>
<dbReference type="CDD" id="cd06261">
    <property type="entry name" value="TM_PBP2"/>
    <property type="match status" value="1"/>
</dbReference>
<dbReference type="Proteomes" id="UP001284601">
    <property type="component" value="Unassembled WGS sequence"/>
</dbReference>
<dbReference type="Pfam" id="PF00528">
    <property type="entry name" value="BPD_transp_1"/>
    <property type="match status" value="1"/>
</dbReference>
<feature type="transmembrane region" description="Helical" evidence="6">
    <location>
        <begin position="113"/>
        <end position="138"/>
    </location>
</feature>
<dbReference type="SUPFAM" id="SSF161098">
    <property type="entry name" value="MetI-like"/>
    <property type="match status" value="1"/>
</dbReference>
<feature type="domain" description="ABC transmembrane type-1" evidence="7">
    <location>
        <begin position="46"/>
        <end position="226"/>
    </location>
</feature>
<dbReference type="Gene3D" id="1.10.3720.10">
    <property type="entry name" value="MetI-like"/>
    <property type="match status" value="1"/>
</dbReference>
<evidence type="ECO:0000256" key="3">
    <source>
        <dbReference type="ARBA" id="ARBA00022692"/>
    </source>
</evidence>
<keyword evidence="4 6" id="KW-1133">Transmembrane helix</keyword>
<dbReference type="InterPro" id="IPR035906">
    <property type="entry name" value="MetI-like_sf"/>
</dbReference>
<evidence type="ECO:0000256" key="4">
    <source>
        <dbReference type="ARBA" id="ARBA00022989"/>
    </source>
</evidence>
<dbReference type="RefSeq" id="WP_318599570.1">
    <property type="nucleotide sequence ID" value="NZ_JAWSTH010000075.1"/>
</dbReference>
<comment type="subcellular location">
    <subcellularLocation>
        <location evidence="6">Cell membrane</location>
        <topology evidence="6">Multi-pass membrane protein</topology>
    </subcellularLocation>
    <subcellularLocation>
        <location evidence="1">Membrane</location>
        <topology evidence="1">Multi-pass membrane protein</topology>
    </subcellularLocation>
</comment>
<feature type="transmembrane region" description="Helical" evidence="6">
    <location>
        <begin position="46"/>
        <end position="69"/>
    </location>
</feature>
<dbReference type="EMBL" id="JAWSTH010000075">
    <property type="protein sequence ID" value="MDW5597110.1"/>
    <property type="molecule type" value="Genomic_DNA"/>
</dbReference>